<gene>
    <name evidence="1" type="ORF">DAPPUDRAFT_248096</name>
</gene>
<sequence>MLVVAPMANAAMSVTDVTVIDTPACFMARAIRFGIGNCFRKKRTQTMMTKMKYRAKAEGEVGNDLDELKEIMFSNVDSDVPLSWKEDLEDSETEMDNFVSQFTI</sequence>
<dbReference type="Proteomes" id="UP000000305">
    <property type="component" value="Unassembled WGS sequence"/>
</dbReference>
<dbReference type="HOGENOM" id="CLU_2252732_0_0_1"/>
<evidence type="ECO:0000313" key="1">
    <source>
        <dbReference type="EMBL" id="EFX77182.1"/>
    </source>
</evidence>
<dbReference type="KEGG" id="dpx:DAPPUDRAFT_248096"/>
<reference evidence="1 2" key="1">
    <citation type="journal article" date="2011" name="Science">
        <title>The ecoresponsive genome of Daphnia pulex.</title>
        <authorList>
            <person name="Colbourne J.K."/>
            <person name="Pfrender M.E."/>
            <person name="Gilbert D."/>
            <person name="Thomas W.K."/>
            <person name="Tucker A."/>
            <person name="Oakley T.H."/>
            <person name="Tokishita S."/>
            <person name="Aerts A."/>
            <person name="Arnold G.J."/>
            <person name="Basu M.K."/>
            <person name="Bauer D.J."/>
            <person name="Caceres C.E."/>
            <person name="Carmel L."/>
            <person name="Casola C."/>
            <person name="Choi J.H."/>
            <person name="Detter J.C."/>
            <person name="Dong Q."/>
            <person name="Dusheyko S."/>
            <person name="Eads B.D."/>
            <person name="Frohlich T."/>
            <person name="Geiler-Samerotte K.A."/>
            <person name="Gerlach D."/>
            <person name="Hatcher P."/>
            <person name="Jogdeo S."/>
            <person name="Krijgsveld J."/>
            <person name="Kriventseva E.V."/>
            <person name="Kultz D."/>
            <person name="Laforsch C."/>
            <person name="Lindquist E."/>
            <person name="Lopez J."/>
            <person name="Manak J.R."/>
            <person name="Muller J."/>
            <person name="Pangilinan J."/>
            <person name="Patwardhan R.P."/>
            <person name="Pitluck S."/>
            <person name="Pritham E.J."/>
            <person name="Rechtsteiner A."/>
            <person name="Rho M."/>
            <person name="Rogozin I.B."/>
            <person name="Sakarya O."/>
            <person name="Salamov A."/>
            <person name="Schaack S."/>
            <person name="Shapiro H."/>
            <person name="Shiga Y."/>
            <person name="Skalitzky C."/>
            <person name="Smith Z."/>
            <person name="Souvorov A."/>
            <person name="Sung W."/>
            <person name="Tang Z."/>
            <person name="Tsuchiya D."/>
            <person name="Tu H."/>
            <person name="Vos H."/>
            <person name="Wang M."/>
            <person name="Wolf Y.I."/>
            <person name="Yamagata H."/>
            <person name="Yamada T."/>
            <person name="Ye Y."/>
            <person name="Shaw J.R."/>
            <person name="Andrews J."/>
            <person name="Crease T.J."/>
            <person name="Tang H."/>
            <person name="Lucas S.M."/>
            <person name="Robertson H.M."/>
            <person name="Bork P."/>
            <person name="Koonin E.V."/>
            <person name="Zdobnov E.M."/>
            <person name="Grigoriev I.V."/>
            <person name="Lynch M."/>
            <person name="Boore J.L."/>
        </authorList>
    </citation>
    <scope>NUCLEOTIDE SEQUENCE [LARGE SCALE GENOMIC DNA]</scope>
</reference>
<evidence type="ECO:0000313" key="2">
    <source>
        <dbReference type="Proteomes" id="UP000000305"/>
    </source>
</evidence>
<name>E9GTN1_DAPPU</name>
<protein>
    <submittedName>
        <fullName evidence="1">Uncharacterized protein</fullName>
    </submittedName>
</protein>
<keyword evidence="2" id="KW-1185">Reference proteome</keyword>
<dbReference type="AlphaFoldDB" id="E9GTN1"/>
<dbReference type="InParanoid" id="E9GTN1"/>
<dbReference type="EMBL" id="GL732564">
    <property type="protein sequence ID" value="EFX77182.1"/>
    <property type="molecule type" value="Genomic_DNA"/>
</dbReference>
<organism evidence="1 2">
    <name type="scientific">Daphnia pulex</name>
    <name type="common">Water flea</name>
    <dbReference type="NCBI Taxonomy" id="6669"/>
    <lineage>
        <taxon>Eukaryota</taxon>
        <taxon>Metazoa</taxon>
        <taxon>Ecdysozoa</taxon>
        <taxon>Arthropoda</taxon>
        <taxon>Crustacea</taxon>
        <taxon>Branchiopoda</taxon>
        <taxon>Diplostraca</taxon>
        <taxon>Cladocera</taxon>
        <taxon>Anomopoda</taxon>
        <taxon>Daphniidae</taxon>
        <taxon>Daphnia</taxon>
    </lineage>
</organism>
<accession>E9GTN1</accession>
<proteinExistence type="predicted"/>